<reference evidence="4 5" key="1">
    <citation type="journal article" date="2014" name="Int. J. Syst. Evol. Microbiol.">
        <title>Complete genome sequence of Corynebacterium casei LMG S-19264T (=DSM 44701T), isolated from a smear-ripened cheese.</title>
        <authorList>
            <consortium name="US DOE Joint Genome Institute (JGI-PGF)"/>
            <person name="Walter F."/>
            <person name="Albersmeier A."/>
            <person name="Kalinowski J."/>
            <person name="Ruckert C."/>
        </authorList>
    </citation>
    <scope>NUCLEOTIDE SEQUENCE [LARGE SCALE GENOMIC DNA]</scope>
    <source>
        <strain evidence="4 5">IBRC-M 10912</strain>
    </source>
</reference>
<dbReference type="AlphaFoldDB" id="A0ABD5NW45"/>
<evidence type="ECO:0000256" key="2">
    <source>
        <dbReference type="SAM" id="Phobius"/>
    </source>
</evidence>
<keyword evidence="2" id="KW-0472">Membrane</keyword>
<accession>A0ABD5NW45</accession>
<keyword evidence="2" id="KW-1133">Transmembrane helix</keyword>
<dbReference type="RefSeq" id="WP_246967452.1">
    <property type="nucleotide sequence ID" value="NZ_CP095397.1"/>
</dbReference>
<protein>
    <submittedName>
        <fullName evidence="4">DUF4129 domain-containing protein</fullName>
    </submittedName>
</protein>
<feature type="region of interest" description="Disordered" evidence="1">
    <location>
        <begin position="122"/>
        <end position="143"/>
    </location>
</feature>
<comment type="caution">
    <text evidence="4">The sequence shown here is derived from an EMBL/GenBank/DDBJ whole genome shotgun (WGS) entry which is preliminary data.</text>
</comment>
<proteinExistence type="predicted"/>
<dbReference type="GeneID" id="71854902"/>
<evidence type="ECO:0000256" key="1">
    <source>
        <dbReference type="SAM" id="MobiDB-lite"/>
    </source>
</evidence>
<dbReference type="EMBL" id="JBHSDJ010000013">
    <property type="protein sequence ID" value="MFC4246319.1"/>
    <property type="molecule type" value="Genomic_DNA"/>
</dbReference>
<evidence type="ECO:0000313" key="5">
    <source>
        <dbReference type="Proteomes" id="UP001595821"/>
    </source>
</evidence>
<organism evidence="4 5">
    <name type="scientific">Natribaculum luteum</name>
    <dbReference type="NCBI Taxonomy" id="1586232"/>
    <lineage>
        <taxon>Archaea</taxon>
        <taxon>Methanobacteriati</taxon>
        <taxon>Methanobacteriota</taxon>
        <taxon>Stenosarchaea group</taxon>
        <taxon>Halobacteria</taxon>
        <taxon>Halobacteriales</taxon>
        <taxon>Natrialbaceae</taxon>
        <taxon>Natribaculum</taxon>
    </lineage>
</organism>
<feature type="compositionally biased region" description="Low complexity" evidence="1">
    <location>
        <begin position="123"/>
        <end position="136"/>
    </location>
</feature>
<dbReference type="Pfam" id="PF13559">
    <property type="entry name" value="DUF4129"/>
    <property type="match status" value="1"/>
</dbReference>
<sequence length="308" mass="32001">MSPNDFLGRLAVAVVGIVAVGMAAATVSDTLEVGGSGGFGADSGSGSGYAPPADDPSAGGSFPAFLEYLLAALVVLLALALAWYLLVHRRELVKILAVVLVVSVVVTAIVLALSQLDWGSAMNATPETPATNETPGGSPGDGEGEMLPISLAPVFAVLAVVAAIFAGALVVSRDDERDVTVDTDSDLTDEDVAAVGAAAGQAAERIEGDDASDTLDNEIYRTWRDMTRLLEVDRPETSTPGEFATAAVEAGMDRAHVNELTRLFEDVRYGHAEPTAELESRAIAVLREIEATYADEDDEPTGTRGDEP</sequence>
<keyword evidence="2" id="KW-0812">Transmembrane</keyword>
<evidence type="ECO:0000313" key="4">
    <source>
        <dbReference type="EMBL" id="MFC4246319.1"/>
    </source>
</evidence>
<feature type="transmembrane region" description="Helical" evidence="2">
    <location>
        <begin position="149"/>
        <end position="171"/>
    </location>
</feature>
<dbReference type="InterPro" id="IPR025403">
    <property type="entry name" value="TgpA-like_C"/>
</dbReference>
<evidence type="ECO:0000259" key="3">
    <source>
        <dbReference type="Pfam" id="PF13559"/>
    </source>
</evidence>
<feature type="transmembrane region" description="Helical" evidence="2">
    <location>
        <begin position="65"/>
        <end position="86"/>
    </location>
</feature>
<dbReference type="Proteomes" id="UP001595821">
    <property type="component" value="Unassembled WGS sequence"/>
</dbReference>
<name>A0ABD5NW45_9EURY</name>
<gene>
    <name evidence="4" type="ORF">ACFOZ7_04840</name>
</gene>
<feature type="domain" description="Protein-glutamine gamma-glutamyltransferase-like C-terminal" evidence="3">
    <location>
        <begin position="220"/>
        <end position="287"/>
    </location>
</feature>
<feature type="transmembrane region" description="Helical" evidence="2">
    <location>
        <begin position="93"/>
        <end position="113"/>
    </location>
</feature>